<protein>
    <recommendedName>
        <fullName evidence="5">DUF4352 domain-containing protein</fullName>
    </recommendedName>
</protein>
<keyword evidence="4" id="KW-1185">Reference proteome</keyword>
<feature type="signal peptide" evidence="2">
    <location>
        <begin position="1"/>
        <end position="23"/>
    </location>
</feature>
<accession>A0A3D8TTC2</accession>
<dbReference type="Gene3D" id="2.60.40.1240">
    <property type="match status" value="1"/>
</dbReference>
<dbReference type="Proteomes" id="UP000257055">
    <property type="component" value="Unassembled WGS sequence"/>
</dbReference>
<proteinExistence type="predicted"/>
<keyword evidence="1 2" id="KW-0732">Signal</keyword>
<evidence type="ECO:0000313" key="4">
    <source>
        <dbReference type="Proteomes" id="UP000257055"/>
    </source>
</evidence>
<reference evidence="4" key="1">
    <citation type="submission" date="2015-04" db="EMBL/GenBank/DDBJ databases">
        <authorList>
            <person name="Schardt J."/>
            <person name="Mueller-Herbst S."/>
            <person name="Scherer S."/>
            <person name="Huptas C."/>
        </authorList>
    </citation>
    <scope>NUCLEOTIDE SEQUENCE [LARGE SCALE GENOMIC DNA]</scope>
    <source>
        <strain evidence="4">Kiel-L1</strain>
    </source>
</reference>
<dbReference type="RefSeq" id="WP_115751895.1">
    <property type="nucleotide sequence ID" value="NZ_LARY01000001.1"/>
</dbReference>
<dbReference type="AlphaFoldDB" id="A0A3D8TTC2"/>
<evidence type="ECO:0000313" key="3">
    <source>
        <dbReference type="EMBL" id="RDX02221.1"/>
    </source>
</evidence>
<dbReference type="PROSITE" id="PS51257">
    <property type="entry name" value="PROKAR_LIPOPROTEIN"/>
    <property type="match status" value="1"/>
</dbReference>
<dbReference type="InterPro" id="IPR029050">
    <property type="entry name" value="Immunoprotect_excell_Ig-like"/>
</dbReference>
<comment type="caution">
    <text evidence="3">The sequence shown here is derived from an EMBL/GenBank/DDBJ whole genome shotgun (WGS) entry which is preliminary data.</text>
</comment>
<organism evidence="3 4">
    <name type="scientific">Listeria kieliensis</name>
    <dbReference type="NCBI Taxonomy" id="1621700"/>
    <lineage>
        <taxon>Bacteria</taxon>
        <taxon>Bacillati</taxon>
        <taxon>Bacillota</taxon>
        <taxon>Bacilli</taxon>
        <taxon>Bacillales</taxon>
        <taxon>Listeriaceae</taxon>
        <taxon>Listeria</taxon>
    </lineage>
</organism>
<name>A0A3D8TTC2_9LIST</name>
<sequence length="160" mass="17705">MKKWIMTLSALFLVFLAACSNSAETKNDKTESKQTVKSGSESNNSDLNKAIVVNGLELTVKQNKSSEMKKGEQTKKLYSFTVKGRNVGNTKSGLGSIDFVLKTKDDKEIQIDDSLENFGNEISKGKAISGPVYFSVAEKLNVQKIEYKPEDKVLASWEVK</sequence>
<feature type="chain" id="PRO_5017566288" description="DUF4352 domain-containing protein" evidence="2">
    <location>
        <begin position="24"/>
        <end position="160"/>
    </location>
</feature>
<dbReference type="EMBL" id="LARY01000001">
    <property type="protein sequence ID" value="RDX02221.1"/>
    <property type="molecule type" value="Genomic_DNA"/>
</dbReference>
<evidence type="ECO:0000256" key="2">
    <source>
        <dbReference type="SAM" id="SignalP"/>
    </source>
</evidence>
<evidence type="ECO:0008006" key="5">
    <source>
        <dbReference type="Google" id="ProtNLM"/>
    </source>
</evidence>
<evidence type="ECO:0000256" key="1">
    <source>
        <dbReference type="ARBA" id="ARBA00022729"/>
    </source>
</evidence>
<gene>
    <name evidence="3" type="ORF">UR08_01435</name>
</gene>